<name>A0A7Z2GND8_9BURK</name>
<keyword evidence="2" id="KW-1185">Reference proteome</keyword>
<dbReference type="KEGG" id="pacs:FAZ98_23470"/>
<sequence length="109" mass="11814">MDSSNRGPIDAETEALMTLAEWLERSLDAGANLILVRSGSEKSDVWLGDAGEESTDWKRCGVIRNAMVGKILEATHSGGNELTINGQTYRFNRSFAQAMNHGAIVFSPA</sequence>
<reference evidence="1 2" key="1">
    <citation type="submission" date="2019-12" db="EMBL/GenBank/DDBJ databases">
        <title>Paraburkholderia acidiphila 7Q-K02 sp. nov and Paraburkholderia acidisoli DHF22 sp. nov., two strains isolated from forest soil.</title>
        <authorList>
            <person name="Gao Z."/>
            <person name="Qiu L."/>
        </authorList>
    </citation>
    <scope>NUCLEOTIDE SEQUENCE [LARGE SCALE GENOMIC DNA]</scope>
    <source>
        <strain evidence="1 2">DHF22</strain>
    </source>
</reference>
<dbReference type="AlphaFoldDB" id="A0A7Z2GND8"/>
<organism evidence="1 2">
    <name type="scientific">Paraburkholderia acidisoli</name>
    <dbReference type="NCBI Taxonomy" id="2571748"/>
    <lineage>
        <taxon>Bacteria</taxon>
        <taxon>Pseudomonadati</taxon>
        <taxon>Pseudomonadota</taxon>
        <taxon>Betaproteobacteria</taxon>
        <taxon>Burkholderiales</taxon>
        <taxon>Burkholderiaceae</taxon>
        <taxon>Paraburkholderia</taxon>
    </lineage>
</organism>
<evidence type="ECO:0000313" key="2">
    <source>
        <dbReference type="Proteomes" id="UP000433577"/>
    </source>
</evidence>
<protein>
    <submittedName>
        <fullName evidence="1">Uncharacterized protein</fullName>
    </submittedName>
</protein>
<accession>A0A7Z2GND8</accession>
<dbReference type="Proteomes" id="UP000433577">
    <property type="component" value="Chromosome 3"/>
</dbReference>
<gene>
    <name evidence="1" type="ORF">FAZ98_23470</name>
</gene>
<dbReference type="RefSeq" id="WP_158954558.1">
    <property type="nucleotide sequence ID" value="NZ_CP046915.1"/>
</dbReference>
<proteinExistence type="predicted"/>
<dbReference type="OrthoDB" id="9006201at2"/>
<evidence type="ECO:0000313" key="1">
    <source>
        <dbReference type="EMBL" id="QGZ64784.1"/>
    </source>
</evidence>
<dbReference type="EMBL" id="CP046915">
    <property type="protein sequence ID" value="QGZ64784.1"/>
    <property type="molecule type" value="Genomic_DNA"/>
</dbReference>